<evidence type="ECO:0000313" key="11">
    <source>
        <dbReference type="EMBL" id="KAK1418649.1"/>
    </source>
</evidence>
<evidence type="ECO:0000313" key="12">
    <source>
        <dbReference type="Proteomes" id="UP001229421"/>
    </source>
</evidence>
<dbReference type="Proteomes" id="UP001229421">
    <property type="component" value="Unassembled WGS sequence"/>
</dbReference>
<feature type="transmembrane region" description="Helical" evidence="9">
    <location>
        <begin position="31"/>
        <end position="49"/>
    </location>
</feature>
<dbReference type="InterPro" id="IPR017853">
    <property type="entry name" value="GH"/>
</dbReference>
<evidence type="ECO:0000259" key="10">
    <source>
        <dbReference type="PROSITE" id="PS51910"/>
    </source>
</evidence>
<gene>
    <name evidence="11" type="ORF">QVD17_27794</name>
</gene>
<dbReference type="InterPro" id="IPR011583">
    <property type="entry name" value="Chitinase_II/V-like_cat"/>
</dbReference>
<evidence type="ECO:0000256" key="5">
    <source>
        <dbReference type="ARBA" id="ARBA00022729"/>
    </source>
</evidence>
<dbReference type="GO" id="GO:0012505">
    <property type="term" value="C:endomembrane system"/>
    <property type="evidence" value="ECO:0007669"/>
    <property type="project" value="TreeGrafter"/>
</dbReference>
<keyword evidence="9" id="KW-0812">Transmembrane</keyword>
<dbReference type="GO" id="GO:0005576">
    <property type="term" value="C:extracellular region"/>
    <property type="evidence" value="ECO:0007669"/>
    <property type="project" value="UniProtKB-SubCell"/>
</dbReference>
<dbReference type="GO" id="GO:0070492">
    <property type="term" value="F:oligosaccharide binding"/>
    <property type="evidence" value="ECO:0007669"/>
    <property type="project" value="TreeGrafter"/>
</dbReference>
<evidence type="ECO:0000256" key="7">
    <source>
        <dbReference type="ARBA" id="ARBA00040976"/>
    </source>
</evidence>
<dbReference type="InterPro" id="IPR029070">
    <property type="entry name" value="Chitinase_insertion_sf"/>
</dbReference>
<dbReference type="GO" id="GO:0005975">
    <property type="term" value="P:carbohydrate metabolic process"/>
    <property type="evidence" value="ECO:0007669"/>
    <property type="project" value="InterPro"/>
</dbReference>
<dbReference type="FunFam" id="3.20.20.80:FF:000028">
    <property type="entry name" value="Chitinase domain-containing protein 1"/>
    <property type="match status" value="1"/>
</dbReference>
<dbReference type="CDD" id="cd02876">
    <property type="entry name" value="GH18_SI-CLP"/>
    <property type="match status" value="1"/>
</dbReference>
<dbReference type="PANTHER" id="PTHR46066">
    <property type="entry name" value="CHITINASE DOMAIN-CONTAINING PROTEIN 1 FAMILY MEMBER"/>
    <property type="match status" value="1"/>
</dbReference>
<evidence type="ECO:0000256" key="4">
    <source>
        <dbReference type="ARBA" id="ARBA00022525"/>
    </source>
</evidence>
<name>A0AAD8K9N1_TARER</name>
<evidence type="ECO:0000256" key="1">
    <source>
        <dbReference type="ARBA" id="ARBA00004371"/>
    </source>
</evidence>
<dbReference type="PANTHER" id="PTHR46066:SF2">
    <property type="entry name" value="CHITINASE DOMAIN-CONTAINING PROTEIN 1"/>
    <property type="match status" value="1"/>
</dbReference>
<sequence length="420" mass="48033">MTRKRGRRPPQHLRSTTTTSDHLQSSNKRPAIITILIFILSPAISIYLYRTLYTVDPNDSIPYVYQNDLVNTDVTYQDILTEHAKAWENASSRKFSNPVLAYITPWNSKGYDMAKEFNSKFTHISPVWYDLKSQGAAFVLEGRHNVDKGWISDLRMKGHALILPRIVLEAIPVDLLKKKKQRAKVINLIIDECKEMDFDGIVLESWSRWAAYGVLHDPHMRNLALQFIKKLGEAMHSVVVNERSLQLIYVIGPPHSDKLHEYDFGPHDLQSLSDAVDGYSLMTYDFSNPQNPGPNAPLKWVHSTMKLLLPDRSQKLSQKIFLGINFYGNDYVLRGSGGGGGAILGRDYLSLLEKHKPQLKWDAESGEHFFLYSTDDNDQHVVFYPSLLSIQMRLDEARSWGAAISIWEIGQGLDYFFYLL</sequence>
<feature type="region of interest" description="Disordered" evidence="8">
    <location>
        <begin position="1"/>
        <end position="25"/>
    </location>
</feature>
<proteinExistence type="inferred from homology"/>
<dbReference type="GO" id="GO:0005764">
    <property type="term" value="C:lysosome"/>
    <property type="evidence" value="ECO:0007669"/>
    <property type="project" value="UniProtKB-SubCell"/>
</dbReference>
<dbReference type="PROSITE" id="PS51910">
    <property type="entry name" value="GH18_2"/>
    <property type="match status" value="1"/>
</dbReference>
<accession>A0AAD8K9N1</accession>
<comment type="caution">
    <text evidence="11">The sequence shown here is derived from an EMBL/GenBank/DDBJ whole genome shotgun (WGS) entry which is preliminary data.</text>
</comment>
<keyword evidence="6" id="KW-0458">Lysosome</keyword>
<protein>
    <recommendedName>
        <fullName evidence="7">Chitinase domain-containing protein 1</fullName>
    </recommendedName>
</protein>
<feature type="compositionally biased region" description="Polar residues" evidence="8">
    <location>
        <begin position="13"/>
        <end position="25"/>
    </location>
</feature>
<dbReference type="Pfam" id="PF00704">
    <property type="entry name" value="Glyco_hydro_18"/>
    <property type="match status" value="1"/>
</dbReference>
<evidence type="ECO:0000256" key="6">
    <source>
        <dbReference type="ARBA" id="ARBA00023228"/>
    </source>
</evidence>
<organism evidence="11 12">
    <name type="scientific">Tagetes erecta</name>
    <name type="common">African marigold</name>
    <dbReference type="NCBI Taxonomy" id="13708"/>
    <lineage>
        <taxon>Eukaryota</taxon>
        <taxon>Viridiplantae</taxon>
        <taxon>Streptophyta</taxon>
        <taxon>Embryophyta</taxon>
        <taxon>Tracheophyta</taxon>
        <taxon>Spermatophyta</taxon>
        <taxon>Magnoliopsida</taxon>
        <taxon>eudicotyledons</taxon>
        <taxon>Gunneridae</taxon>
        <taxon>Pentapetalae</taxon>
        <taxon>asterids</taxon>
        <taxon>campanulids</taxon>
        <taxon>Asterales</taxon>
        <taxon>Asteraceae</taxon>
        <taxon>Asteroideae</taxon>
        <taxon>Heliantheae alliance</taxon>
        <taxon>Tageteae</taxon>
        <taxon>Tagetes</taxon>
    </lineage>
</organism>
<keyword evidence="12" id="KW-1185">Reference proteome</keyword>
<comment type="subcellular location">
    <subcellularLocation>
        <location evidence="1">Lysosome</location>
    </subcellularLocation>
    <subcellularLocation>
        <location evidence="2">Secreted</location>
    </subcellularLocation>
</comment>
<dbReference type="SUPFAM" id="SSF51445">
    <property type="entry name" value="(Trans)glycosidases"/>
    <property type="match status" value="1"/>
</dbReference>
<feature type="compositionally biased region" description="Basic residues" evidence="8">
    <location>
        <begin position="1"/>
        <end position="11"/>
    </location>
</feature>
<dbReference type="Gene3D" id="3.20.20.80">
    <property type="entry name" value="Glycosidases"/>
    <property type="match status" value="1"/>
</dbReference>
<dbReference type="AlphaFoldDB" id="A0AAD8K9N1"/>
<dbReference type="FunFam" id="3.10.50.10:FF:000002">
    <property type="entry name" value="Chitinase domain-containing protein 1"/>
    <property type="match status" value="1"/>
</dbReference>
<feature type="domain" description="GH18" evidence="10">
    <location>
        <begin position="97"/>
        <end position="420"/>
    </location>
</feature>
<keyword evidence="5" id="KW-0732">Signal</keyword>
<comment type="similarity">
    <text evidence="3">Belongs to the glycosyl hydrolase 18 family.</text>
</comment>
<keyword evidence="4" id="KW-0964">Secreted</keyword>
<evidence type="ECO:0000256" key="9">
    <source>
        <dbReference type="SAM" id="Phobius"/>
    </source>
</evidence>
<evidence type="ECO:0000256" key="2">
    <source>
        <dbReference type="ARBA" id="ARBA00004613"/>
    </source>
</evidence>
<keyword evidence="9" id="KW-1133">Transmembrane helix</keyword>
<dbReference type="EMBL" id="JAUHHV010000007">
    <property type="protein sequence ID" value="KAK1418649.1"/>
    <property type="molecule type" value="Genomic_DNA"/>
</dbReference>
<keyword evidence="9" id="KW-0472">Membrane</keyword>
<dbReference type="Gene3D" id="3.10.50.10">
    <property type="match status" value="1"/>
</dbReference>
<reference evidence="11" key="1">
    <citation type="journal article" date="2023" name="bioRxiv">
        <title>Improved chromosome-level genome assembly for marigold (Tagetes erecta).</title>
        <authorList>
            <person name="Jiang F."/>
            <person name="Yuan L."/>
            <person name="Wang S."/>
            <person name="Wang H."/>
            <person name="Xu D."/>
            <person name="Wang A."/>
            <person name="Fan W."/>
        </authorList>
    </citation>
    <scope>NUCLEOTIDE SEQUENCE</scope>
    <source>
        <strain evidence="11">WSJ</strain>
        <tissue evidence="11">Leaf</tissue>
    </source>
</reference>
<dbReference type="SMART" id="SM00636">
    <property type="entry name" value="Glyco_18"/>
    <property type="match status" value="1"/>
</dbReference>
<evidence type="ECO:0000256" key="3">
    <source>
        <dbReference type="ARBA" id="ARBA00009336"/>
    </source>
</evidence>
<evidence type="ECO:0000256" key="8">
    <source>
        <dbReference type="SAM" id="MobiDB-lite"/>
    </source>
</evidence>
<dbReference type="GO" id="GO:0008061">
    <property type="term" value="F:chitin binding"/>
    <property type="evidence" value="ECO:0007669"/>
    <property type="project" value="InterPro"/>
</dbReference>
<dbReference type="InterPro" id="IPR001223">
    <property type="entry name" value="Glyco_hydro18_cat"/>
</dbReference>